<dbReference type="OrthoDB" id="14865at182709"/>
<evidence type="ECO:0000313" key="2">
    <source>
        <dbReference type="Proteomes" id="UP000321558"/>
    </source>
</evidence>
<comment type="caution">
    <text evidence="1">The sequence shown here is derived from an EMBL/GenBank/DDBJ whole genome shotgun (WGS) entry which is preliminary data.</text>
</comment>
<proteinExistence type="predicted"/>
<organism evidence="1 2">
    <name type="scientific">Oceanobacillus sojae</name>
    <dbReference type="NCBI Taxonomy" id="582851"/>
    <lineage>
        <taxon>Bacteria</taxon>
        <taxon>Bacillati</taxon>
        <taxon>Bacillota</taxon>
        <taxon>Bacilli</taxon>
        <taxon>Bacillales</taxon>
        <taxon>Bacillaceae</taxon>
        <taxon>Oceanobacillus</taxon>
    </lineage>
</organism>
<accession>A0A511ZKH9</accession>
<reference evidence="1 2" key="1">
    <citation type="submission" date="2019-07" db="EMBL/GenBank/DDBJ databases">
        <title>Whole genome shotgun sequence of Oceanobacillus sojae NBRC 105379.</title>
        <authorList>
            <person name="Hosoyama A."/>
            <person name="Uohara A."/>
            <person name="Ohji S."/>
            <person name="Ichikawa N."/>
        </authorList>
    </citation>
    <scope>NUCLEOTIDE SEQUENCE [LARGE SCALE GENOMIC DNA]</scope>
    <source>
        <strain evidence="1 2">NBRC 105379</strain>
    </source>
</reference>
<evidence type="ECO:0000313" key="1">
    <source>
        <dbReference type="EMBL" id="GEN87936.1"/>
    </source>
</evidence>
<sequence>MVEIVHDDIRPDGGNWEWIFDERSINPEQDFSQGYFLLDPGEEDEQVFYYFLVAHFSGEIVFEH</sequence>
<dbReference type="RefSeq" id="WP_147210883.1">
    <property type="nucleotide sequence ID" value="NZ_BJYM01000010.1"/>
</dbReference>
<name>A0A511ZKH9_9BACI</name>
<dbReference type="Proteomes" id="UP000321558">
    <property type="component" value="Unassembled WGS sequence"/>
</dbReference>
<dbReference type="EMBL" id="BJYM01000010">
    <property type="protein sequence ID" value="GEN87936.1"/>
    <property type="molecule type" value="Genomic_DNA"/>
</dbReference>
<protein>
    <submittedName>
        <fullName evidence="1">Uncharacterized protein</fullName>
    </submittedName>
</protein>
<dbReference type="AlphaFoldDB" id="A0A511ZKH9"/>
<gene>
    <name evidence="1" type="ORF">OSO01_26750</name>
</gene>
<keyword evidence="2" id="KW-1185">Reference proteome</keyword>